<gene>
    <name evidence="3" type="ORF">ACFQZ6_28960</name>
</gene>
<proteinExistence type="predicted"/>
<organism evidence="3 4">
    <name type="scientific">Streptomyces flavalbus</name>
    <dbReference type="NCBI Taxonomy" id="2665155"/>
    <lineage>
        <taxon>Bacteria</taxon>
        <taxon>Bacillati</taxon>
        <taxon>Actinomycetota</taxon>
        <taxon>Actinomycetes</taxon>
        <taxon>Kitasatosporales</taxon>
        <taxon>Streptomycetaceae</taxon>
        <taxon>Streptomyces</taxon>
    </lineage>
</organism>
<dbReference type="InterPro" id="IPR000157">
    <property type="entry name" value="TIR_dom"/>
</dbReference>
<feature type="compositionally biased region" description="Pro residues" evidence="1">
    <location>
        <begin position="9"/>
        <end position="22"/>
    </location>
</feature>
<keyword evidence="4" id="KW-1185">Reference proteome</keyword>
<dbReference type="InterPro" id="IPR035897">
    <property type="entry name" value="Toll_tir_struct_dom_sf"/>
</dbReference>
<protein>
    <submittedName>
        <fullName evidence="3">TIR domain-containing protein</fullName>
    </submittedName>
</protein>
<dbReference type="SUPFAM" id="SSF52200">
    <property type="entry name" value="Toll/Interleukin receptor TIR domain"/>
    <property type="match status" value="1"/>
</dbReference>
<evidence type="ECO:0000313" key="3">
    <source>
        <dbReference type="EMBL" id="MFD0318173.1"/>
    </source>
</evidence>
<comment type="caution">
    <text evidence="3">The sequence shown here is derived from an EMBL/GenBank/DDBJ whole genome shotgun (WGS) entry which is preliminary data.</text>
</comment>
<feature type="region of interest" description="Disordered" evidence="1">
    <location>
        <begin position="1"/>
        <end position="22"/>
    </location>
</feature>
<name>A0ABW2WFH7_9ACTN</name>
<evidence type="ECO:0000313" key="4">
    <source>
        <dbReference type="Proteomes" id="UP001597023"/>
    </source>
</evidence>
<accession>A0ABW2WFH7</accession>
<evidence type="ECO:0000256" key="1">
    <source>
        <dbReference type="SAM" id="MobiDB-lite"/>
    </source>
</evidence>
<feature type="region of interest" description="Disordered" evidence="1">
    <location>
        <begin position="226"/>
        <end position="247"/>
    </location>
</feature>
<evidence type="ECO:0000259" key="2">
    <source>
        <dbReference type="Pfam" id="PF13676"/>
    </source>
</evidence>
<dbReference type="RefSeq" id="WP_381614734.1">
    <property type="nucleotide sequence ID" value="NZ_JBHTEB010000001.1"/>
</dbReference>
<dbReference type="EMBL" id="JBHTEB010000001">
    <property type="protein sequence ID" value="MFD0318173.1"/>
    <property type="molecule type" value="Genomic_DNA"/>
</dbReference>
<dbReference type="Pfam" id="PF13676">
    <property type="entry name" value="TIR_2"/>
    <property type="match status" value="1"/>
</dbReference>
<feature type="domain" description="TIR" evidence="2">
    <location>
        <begin position="382"/>
        <end position="479"/>
    </location>
</feature>
<sequence>MSPLRRPPRQLPPVTNLPPLPAPFVGRDEEIADTHRLLDNHRAVLVHDPEDRPHGYGTSHLALSYGHRYTQHYELVWVIDCGGEQDPGRLADLVAAQTTLLGEAFEAGTGEPLTGPTAADWLYVFDNVARPDGIRRHFPEGNARILVASRATGTWPSAARLRVGPLDRDDAVRLLKENMGLEQRHAVLLVDTFGGHPHQIVRAGEAVLAGRVTPEQVVTVTEIARMAPPPPERPPTLAIPRQRRSGDLDAARTSLRSSLLRSTVCRDSGSFRRWMATLGARTRLALPSDSATADLSMAERVELLLDIVFERRDPDFARALADTVAAETETAGSGRQMADTVRDIVGELAAHWSGAGQPPPVVAPEKPSCFFFTSWHNRTVDQEEVLRFHALLEKQVTAKLGGRVKPAGFLDKTIKHGAVWEPKLIEAIRTTRLLVPLITEEYFTREWCRREWAVMMRRLASTDAAPDQQPIAIMPVIWARPLDGWMVPEDYKPYQRWVHSAGKPEWDGDVYDLLAGDRETELKRYVSTLANTMVAEASTPLPPLDRDLVMKVPLAFADVNGGMG</sequence>
<dbReference type="Gene3D" id="3.40.50.300">
    <property type="entry name" value="P-loop containing nucleotide triphosphate hydrolases"/>
    <property type="match status" value="1"/>
</dbReference>
<dbReference type="SUPFAM" id="SSF52540">
    <property type="entry name" value="P-loop containing nucleoside triphosphate hydrolases"/>
    <property type="match status" value="1"/>
</dbReference>
<dbReference type="InterPro" id="IPR027417">
    <property type="entry name" value="P-loop_NTPase"/>
</dbReference>
<dbReference type="Proteomes" id="UP001597023">
    <property type="component" value="Unassembled WGS sequence"/>
</dbReference>
<reference evidence="4" key="1">
    <citation type="journal article" date="2019" name="Int. J. Syst. Evol. Microbiol.">
        <title>The Global Catalogue of Microorganisms (GCM) 10K type strain sequencing project: providing services to taxonomists for standard genome sequencing and annotation.</title>
        <authorList>
            <consortium name="The Broad Institute Genomics Platform"/>
            <consortium name="The Broad Institute Genome Sequencing Center for Infectious Disease"/>
            <person name="Wu L."/>
            <person name="Ma J."/>
        </authorList>
    </citation>
    <scope>NUCLEOTIDE SEQUENCE [LARGE SCALE GENOMIC DNA]</scope>
    <source>
        <strain evidence="4">CGMCC 4.7400</strain>
    </source>
</reference>
<dbReference type="Gene3D" id="3.40.50.10140">
    <property type="entry name" value="Toll/interleukin-1 receptor homology (TIR) domain"/>
    <property type="match status" value="1"/>
</dbReference>